<evidence type="ECO:0000256" key="8">
    <source>
        <dbReference type="ARBA" id="ARBA00023118"/>
    </source>
</evidence>
<evidence type="ECO:0000256" key="3">
    <source>
        <dbReference type="ARBA" id="ARBA00022722"/>
    </source>
</evidence>
<dbReference type="RefSeq" id="WP_158946242.1">
    <property type="nucleotide sequence ID" value="NZ_CP046400.1"/>
</dbReference>
<comment type="similarity">
    <text evidence="2 9 10">Belongs to the CRISPR-associated endoribonuclease Cas2 protein family.</text>
</comment>
<dbReference type="AlphaFoldDB" id="A0A6I6JD86"/>
<dbReference type="GO" id="GO:0016787">
    <property type="term" value="F:hydrolase activity"/>
    <property type="evidence" value="ECO:0007669"/>
    <property type="project" value="UniProtKB-KW"/>
</dbReference>
<comment type="function">
    <text evidence="9">CRISPR (clustered regularly interspaced short palindromic repeat), is an adaptive immune system that provides protection against mobile genetic elements (viruses, transposable elements and conjugative plasmids). CRISPR clusters contain sequences complementary to antecedent mobile elements and target invading nucleic acids. CRISPR clusters are transcribed and processed into CRISPR RNA (crRNA). Functions as a ssRNA-specific endoribonuclease. Involved in the integration of spacer DNA into the CRISPR cassette.</text>
</comment>
<dbReference type="InterPro" id="IPR019199">
    <property type="entry name" value="Virulence_VapD/CRISPR_Cas2"/>
</dbReference>
<evidence type="ECO:0000256" key="2">
    <source>
        <dbReference type="ARBA" id="ARBA00009959"/>
    </source>
</evidence>
<dbReference type="GO" id="GO:0051607">
    <property type="term" value="P:defense response to virus"/>
    <property type="evidence" value="ECO:0007669"/>
    <property type="project" value="UniProtKB-UniRule"/>
</dbReference>
<evidence type="ECO:0000313" key="11">
    <source>
        <dbReference type="EMBL" id="QGY39030.1"/>
    </source>
</evidence>
<dbReference type="EMBL" id="CP046400">
    <property type="protein sequence ID" value="QGY39030.1"/>
    <property type="molecule type" value="Genomic_DNA"/>
</dbReference>
<dbReference type="Proteomes" id="UP000428328">
    <property type="component" value="Chromosome"/>
</dbReference>
<evidence type="ECO:0000256" key="6">
    <source>
        <dbReference type="ARBA" id="ARBA00022801"/>
    </source>
</evidence>
<dbReference type="Pfam" id="PF09827">
    <property type="entry name" value="CRISPR_Cas2"/>
    <property type="match status" value="1"/>
</dbReference>
<dbReference type="InterPro" id="IPR021127">
    <property type="entry name" value="CRISPR_associated_Cas2"/>
</dbReference>
<keyword evidence="5 9" id="KW-0255">Endonuclease</keyword>
<evidence type="ECO:0000313" key="12">
    <source>
        <dbReference type="Proteomes" id="UP000428328"/>
    </source>
</evidence>
<comment type="subunit">
    <text evidence="9">Homodimer, forms a heterotetramer with a Cas1 homodimer.</text>
</comment>
<feature type="binding site" evidence="9">
    <location>
        <position position="8"/>
    </location>
    <ligand>
        <name>Mg(2+)</name>
        <dbReference type="ChEBI" id="CHEBI:18420"/>
        <note>catalytic</note>
    </ligand>
</feature>
<keyword evidence="12" id="KW-1185">Reference proteome</keyword>
<protein>
    <recommendedName>
        <fullName evidence="9">CRISPR-associated endoribonuclease Cas2</fullName>
        <ecNumber evidence="9">3.1.-.-</ecNumber>
    </recommendedName>
</protein>
<dbReference type="Gene3D" id="3.30.70.240">
    <property type="match status" value="1"/>
</dbReference>
<dbReference type="SUPFAM" id="SSF143430">
    <property type="entry name" value="TTP0101/SSO1404-like"/>
    <property type="match status" value="1"/>
</dbReference>
<dbReference type="NCBIfam" id="TIGR01573">
    <property type="entry name" value="cas2"/>
    <property type="match status" value="1"/>
</dbReference>
<gene>
    <name evidence="9 11" type="primary">cas2</name>
    <name evidence="11" type="ORF">GM415_02385</name>
</gene>
<dbReference type="HAMAP" id="MF_01471">
    <property type="entry name" value="Cas2"/>
    <property type="match status" value="1"/>
</dbReference>
<accession>A0A6I6JD86</accession>
<evidence type="ECO:0000256" key="5">
    <source>
        <dbReference type="ARBA" id="ARBA00022759"/>
    </source>
</evidence>
<sequence length="97" mass="11440">MLVLVSYDVSFENPDGKRRLQKIAKICENYGQRVQYSVFECVVDPAQWAQLRHRLLDAYDEEVDSLRFYFLGKNWQRRVEQHGAGEAYDPETDVLIL</sequence>
<comment type="cofactor">
    <cofactor evidence="1 9">
        <name>Mg(2+)</name>
        <dbReference type="ChEBI" id="CHEBI:18420"/>
    </cofactor>
</comment>
<organism evidence="11 12">
    <name type="scientific">Pseudodesulfovibrio cashew</name>
    <dbReference type="NCBI Taxonomy" id="2678688"/>
    <lineage>
        <taxon>Bacteria</taxon>
        <taxon>Pseudomonadati</taxon>
        <taxon>Thermodesulfobacteriota</taxon>
        <taxon>Desulfovibrionia</taxon>
        <taxon>Desulfovibrionales</taxon>
        <taxon>Desulfovibrionaceae</taxon>
    </lineage>
</organism>
<dbReference type="KEGG" id="psel:GM415_02385"/>
<keyword evidence="7 9" id="KW-0460">Magnesium</keyword>
<dbReference type="GO" id="GO:0004521">
    <property type="term" value="F:RNA endonuclease activity"/>
    <property type="evidence" value="ECO:0007669"/>
    <property type="project" value="UniProtKB-UniRule"/>
</dbReference>
<evidence type="ECO:0000256" key="1">
    <source>
        <dbReference type="ARBA" id="ARBA00001946"/>
    </source>
</evidence>
<dbReference type="PANTHER" id="PTHR34405:SF3">
    <property type="entry name" value="CRISPR-ASSOCIATED ENDORIBONUCLEASE CAS2 3"/>
    <property type="match status" value="1"/>
</dbReference>
<keyword evidence="4 9" id="KW-0479">Metal-binding</keyword>
<reference evidence="11 12" key="1">
    <citation type="submission" date="2019-11" db="EMBL/GenBank/DDBJ databases">
        <authorList>
            <person name="Zheng R.K."/>
            <person name="Sun C.M."/>
        </authorList>
    </citation>
    <scope>NUCLEOTIDE SEQUENCE [LARGE SCALE GENOMIC DNA]</scope>
    <source>
        <strain evidence="11 12">SRB007</strain>
    </source>
</reference>
<dbReference type="CDD" id="cd09725">
    <property type="entry name" value="Cas2_I_II_III"/>
    <property type="match status" value="1"/>
</dbReference>
<name>A0A6I6JD86_9BACT</name>
<dbReference type="GO" id="GO:0043571">
    <property type="term" value="P:maintenance of CRISPR repeat elements"/>
    <property type="evidence" value="ECO:0007669"/>
    <property type="project" value="UniProtKB-UniRule"/>
</dbReference>
<evidence type="ECO:0000256" key="4">
    <source>
        <dbReference type="ARBA" id="ARBA00022723"/>
    </source>
</evidence>
<dbReference type="GO" id="GO:0046872">
    <property type="term" value="F:metal ion binding"/>
    <property type="evidence" value="ECO:0007669"/>
    <property type="project" value="UniProtKB-UniRule"/>
</dbReference>
<dbReference type="EC" id="3.1.-.-" evidence="9"/>
<dbReference type="PANTHER" id="PTHR34405">
    <property type="entry name" value="CRISPR-ASSOCIATED ENDORIBONUCLEASE CAS2"/>
    <property type="match status" value="1"/>
</dbReference>
<keyword evidence="6 9" id="KW-0378">Hydrolase</keyword>
<dbReference type="PIRSF" id="PIRSF032582">
    <property type="entry name" value="Cas2"/>
    <property type="match status" value="1"/>
</dbReference>
<proteinExistence type="inferred from homology"/>
<evidence type="ECO:0000256" key="10">
    <source>
        <dbReference type="PIRNR" id="PIRNR032582"/>
    </source>
</evidence>
<evidence type="ECO:0000256" key="9">
    <source>
        <dbReference type="HAMAP-Rule" id="MF_01471"/>
    </source>
</evidence>
<keyword evidence="3 9" id="KW-0540">Nuclease</keyword>
<keyword evidence="8 9" id="KW-0051">Antiviral defense</keyword>
<evidence type="ECO:0000256" key="7">
    <source>
        <dbReference type="ARBA" id="ARBA00022842"/>
    </source>
</evidence>